<gene>
    <name evidence="1" type="primary">Necator_chrX.g25195</name>
    <name evidence="1" type="ORF">RB195_025029</name>
</gene>
<evidence type="ECO:0000313" key="2">
    <source>
        <dbReference type="Proteomes" id="UP001303046"/>
    </source>
</evidence>
<proteinExistence type="predicted"/>
<evidence type="ECO:0000313" key="1">
    <source>
        <dbReference type="EMBL" id="KAK6764933.1"/>
    </source>
</evidence>
<dbReference type="Proteomes" id="UP001303046">
    <property type="component" value="Unassembled WGS sequence"/>
</dbReference>
<name>A0ABR1EQL5_NECAM</name>
<protein>
    <submittedName>
        <fullName evidence="1">Uncharacterized protein</fullName>
    </submittedName>
</protein>
<reference evidence="1 2" key="1">
    <citation type="submission" date="2023-08" db="EMBL/GenBank/DDBJ databases">
        <title>A Necator americanus chromosomal reference genome.</title>
        <authorList>
            <person name="Ilik V."/>
            <person name="Petrzelkova K.J."/>
            <person name="Pardy F."/>
            <person name="Fuh T."/>
            <person name="Niatou-Singa F.S."/>
            <person name="Gouil Q."/>
            <person name="Baker L."/>
            <person name="Ritchie M.E."/>
            <person name="Jex A.R."/>
            <person name="Gazzola D."/>
            <person name="Li H."/>
            <person name="Toshio Fujiwara R."/>
            <person name="Zhan B."/>
            <person name="Aroian R.V."/>
            <person name="Pafco B."/>
            <person name="Schwarz E.M."/>
        </authorList>
    </citation>
    <scope>NUCLEOTIDE SEQUENCE [LARGE SCALE GENOMIC DNA]</scope>
    <source>
        <strain evidence="1 2">Aroian</strain>
        <tissue evidence="1">Whole animal</tissue>
    </source>
</reference>
<organism evidence="1 2">
    <name type="scientific">Necator americanus</name>
    <name type="common">Human hookworm</name>
    <dbReference type="NCBI Taxonomy" id="51031"/>
    <lineage>
        <taxon>Eukaryota</taxon>
        <taxon>Metazoa</taxon>
        <taxon>Ecdysozoa</taxon>
        <taxon>Nematoda</taxon>
        <taxon>Chromadorea</taxon>
        <taxon>Rhabditida</taxon>
        <taxon>Rhabditina</taxon>
        <taxon>Rhabditomorpha</taxon>
        <taxon>Strongyloidea</taxon>
        <taxon>Ancylostomatidae</taxon>
        <taxon>Bunostominae</taxon>
        <taxon>Necator</taxon>
    </lineage>
</organism>
<comment type="caution">
    <text evidence="1">The sequence shown here is derived from an EMBL/GenBank/DDBJ whole genome shotgun (WGS) entry which is preliminary data.</text>
</comment>
<sequence length="206" mass="23420">MAKASHALQKVAVVQHRAGAHILKDRLPEGNMESLATNIRLATPNCWSLSSELQQAALSRLLRYPHSPFADIEEAHIRDYFLISIDNYTIYRGDADERKVRSCAIAVRNNYNDLVEEFRSTSPLCAFARLRLLISKIQSQQAVFVGIDANVKMGLEQQSDALGKWLYLMEQTSDNGNCLINTCEQTNLIIASTFKRNHQRHHVTWH</sequence>
<dbReference type="EMBL" id="JAVFWL010000006">
    <property type="protein sequence ID" value="KAK6764933.1"/>
    <property type="molecule type" value="Genomic_DNA"/>
</dbReference>
<accession>A0ABR1EQL5</accession>
<keyword evidence="2" id="KW-1185">Reference proteome</keyword>